<keyword evidence="9" id="KW-1185">Reference proteome</keyword>
<dbReference type="SUPFAM" id="SSF88659">
    <property type="entry name" value="Sigma3 and sigma4 domains of RNA polymerase sigma factors"/>
    <property type="match status" value="1"/>
</dbReference>
<dbReference type="InterPro" id="IPR013324">
    <property type="entry name" value="RNA_pol_sigma_r3/r4-like"/>
</dbReference>
<feature type="domain" description="RNA polymerase sigma-70 region 2" evidence="6">
    <location>
        <begin position="24"/>
        <end position="94"/>
    </location>
</feature>
<keyword evidence="4" id="KW-0238">DNA-binding</keyword>
<evidence type="ECO:0000313" key="9">
    <source>
        <dbReference type="Proteomes" id="UP000626786"/>
    </source>
</evidence>
<evidence type="ECO:0000256" key="2">
    <source>
        <dbReference type="ARBA" id="ARBA00023015"/>
    </source>
</evidence>
<evidence type="ECO:0000313" key="8">
    <source>
        <dbReference type="EMBL" id="MBD7984117.1"/>
    </source>
</evidence>
<evidence type="ECO:0000259" key="6">
    <source>
        <dbReference type="Pfam" id="PF04542"/>
    </source>
</evidence>
<dbReference type="Gene3D" id="1.10.10.10">
    <property type="entry name" value="Winged helix-like DNA-binding domain superfamily/Winged helix DNA-binding domain"/>
    <property type="match status" value="1"/>
</dbReference>
<dbReference type="Gene3D" id="1.10.1740.10">
    <property type="match status" value="1"/>
</dbReference>
<dbReference type="SUPFAM" id="SSF88946">
    <property type="entry name" value="Sigma2 domain of RNA polymerase sigma factors"/>
    <property type="match status" value="1"/>
</dbReference>
<name>A0ABR8U7W3_9BACL</name>
<dbReference type="InterPro" id="IPR036388">
    <property type="entry name" value="WH-like_DNA-bd_sf"/>
</dbReference>
<evidence type="ECO:0000256" key="1">
    <source>
        <dbReference type="ARBA" id="ARBA00010641"/>
    </source>
</evidence>
<dbReference type="InterPro" id="IPR007627">
    <property type="entry name" value="RNA_pol_sigma70_r2"/>
</dbReference>
<proteinExistence type="inferred from homology"/>
<evidence type="ECO:0000256" key="3">
    <source>
        <dbReference type="ARBA" id="ARBA00023082"/>
    </source>
</evidence>
<reference evidence="8 9" key="1">
    <citation type="submission" date="2020-08" db="EMBL/GenBank/DDBJ databases">
        <title>A Genomic Blueprint of the Chicken Gut Microbiome.</title>
        <authorList>
            <person name="Gilroy R."/>
            <person name="Ravi A."/>
            <person name="Getino M."/>
            <person name="Pursley I."/>
            <person name="Horton D.L."/>
            <person name="Alikhan N.-F."/>
            <person name="Baker D."/>
            <person name="Gharbi K."/>
            <person name="Hall N."/>
            <person name="Watson M."/>
            <person name="Adriaenssens E.M."/>
            <person name="Foster-Nyarko E."/>
            <person name="Jarju S."/>
            <person name="Secka A."/>
            <person name="Antonio M."/>
            <person name="Oren A."/>
            <person name="Chaudhuri R."/>
            <person name="La Ragione R.M."/>
            <person name="Hildebrand F."/>
            <person name="Pallen M.J."/>
        </authorList>
    </citation>
    <scope>NUCLEOTIDE SEQUENCE [LARGE SCALE GENOMIC DNA]</scope>
    <source>
        <strain evidence="8 9">Sa2YVA2</strain>
    </source>
</reference>
<dbReference type="PANTHER" id="PTHR43133">
    <property type="entry name" value="RNA POLYMERASE ECF-TYPE SIGMA FACTO"/>
    <property type="match status" value="1"/>
</dbReference>
<dbReference type="InterPro" id="IPR039425">
    <property type="entry name" value="RNA_pol_sigma-70-like"/>
</dbReference>
<dbReference type="Proteomes" id="UP000626786">
    <property type="component" value="Unassembled WGS sequence"/>
</dbReference>
<keyword evidence="3" id="KW-0731">Sigma factor</keyword>
<dbReference type="InterPro" id="IPR013249">
    <property type="entry name" value="RNA_pol_sigma70_r4_t2"/>
</dbReference>
<dbReference type="Pfam" id="PF04542">
    <property type="entry name" value="Sigma70_r2"/>
    <property type="match status" value="1"/>
</dbReference>
<accession>A0ABR8U7W3</accession>
<evidence type="ECO:0000256" key="5">
    <source>
        <dbReference type="ARBA" id="ARBA00023163"/>
    </source>
</evidence>
<keyword evidence="2" id="KW-0805">Transcription regulation</keyword>
<dbReference type="InterPro" id="IPR014284">
    <property type="entry name" value="RNA_pol_sigma-70_dom"/>
</dbReference>
<protein>
    <submittedName>
        <fullName evidence="8">Sigma-70 family RNA polymerase sigma factor</fullName>
    </submittedName>
</protein>
<feature type="domain" description="RNA polymerase sigma factor 70 region 4 type 2" evidence="7">
    <location>
        <begin position="128"/>
        <end position="173"/>
    </location>
</feature>
<dbReference type="NCBIfam" id="TIGR02937">
    <property type="entry name" value="sigma70-ECF"/>
    <property type="match status" value="1"/>
</dbReference>
<evidence type="ECO:0000256" key="4">
    <source>
        <dbReference type="ARBA" id="ARBA00023125"/>
    </source>
</evidence>
<comment type="caution">
    <text evidence="8">The sequence shown here is derived from an EMBL/GenBank/DDBJ whole genome shotgun (WGS) entry which is preliminary data.</text>
</comment>
<dbReference type="EMBL" id="JACSQN010000004">
    <property type="protein sequence ID" value="MBD7984117.1"/>
    <property type="molecule type" value="Genomic_DNA"/>
</dbReference>
<dbReference type="InterPro" id="IPR013325">
    <property type="entry name" value="RNA_pol_sigma_r2"/>
</dbReference>
<evidence type="ECO:0000259" key="7">
    <source>
        <dbReference type="Pfam" id="PF08281"/>
    </source>
</evidence>
<dbReference type="RefSeq" id="WP_191693807.1">
    <property type="nucleotide sequence ID" value="NZ_JACSQN010000004.1"/>
</dbReference>
<organism evidence="8 9">
    <name type="scientific">Sporosarcina quadrami</name>
    <dbReference type="NCBI Taxonomy" id="2762234"/>
    <lineage>
        <taxon>Bacteria</taxon>
        <taxon>Bacillati</taxon>
        <taxon>Bacillota</taxon>
        <taxon>Bacilli</taxon>
        <taxon>Bacillales</taxon>
        <taxon>Caryophanaceae</taxon>
        <taxon>Sporosarcina</taxon>
    </lineage>
</organism>
<dbReference type="Pfam" id="PF08281">
    <property type="entry name" value="Sigma70_r4_2"/>
    <property type="match status" value="1"/>
</dbReference>
<keyword evidence="5" id="KW-0804">Transcription</keyword>
<comment type="similarity">
    <text evidence="1">Belongs to the sigma-70 factor family. ECF subfamily.</text>
</comment>
<sequence>MKITNENFIRRFKKGKEAAFEYVVDAYIGSVKAVVYNTLGSYNDKQLIEECINDTFLGAWDNAKQFDGDAEDFRRWICTIAKFKAVDKQRKQMRMHSPAEITDSQLEPEESAESEFMGKETTCEVLILLNYLKELDRDIFIMKYFLEMKNEEIAKQLGLTKAAVDNRLYRGKKIIQQTQMGGSFA</sequence>
<dbReference type="PANTHER" id="PTHR43133:SF8">
    <property type="entry name" value="RNA POLYMERASE SIGMA FACTOR HI_1459-RELATED"/>
    <property type="match status" value="1"/>
</dbReference>
<gene>
    <name evidence="8" type="ORF">H9649_05960</name>
</gene>